<keyword evidence="3 7" id="KW-0238">DNA-binding</keyword>
<feature type="compositionally biased region" description="Low complexity" evidence="8">
    <location>
        <begin position="54"/>
        <end position="63"/>
    </location>
</feature>
<dbReference type="InterPro" id="IPR018122">
    <property type="entry name" value="TF_fork_head_CS_1"/>
</dbReference>
<comment type="caution">
    <text evidence="10">The sequence shown here is derived from an EMBL/GenBank/DDBJ whole genome shotgun (WGS) entry which is preliminary data.</text>
</comment>
<dbReference type="SUPFAM" id="SSF46785">
    <property type="entry name" value="Winged helix' DNA-binding domain"/>
    <property type="match status" value="1"/>
</dbReference>
<gene>
    <name evidence="10" type="ORF">GDO78_012800</name>
</gene>
<dbReference type="GO" id="GO:0030154">
    <property type="term" value="P:cell differentiation"/>
    <property type="evidence" value="ECO:0007669"/>
    <property type="project" value="TreeGrafter"/>
</dbReference>
<dbReference type="AlphaFoldDB" id="A0A8J6K3A0"/>
<evidence type="ECO:0000256" key="7">
    <source>
        <dbReference type="PROSITE-ProRule" id="PRU00089"/>
    </source>
</evidence>
<dbReference type="OrthoDB" id="5954824at2759"/>
<evidence type="ECO:0000256" key="6">
    <source>
        <dbReference type="ARBA" id="ARBA00058082"/>
    </source>
</evidence>
<dbReference type="SMART" id="SM00339">
    <property type="entry name" value="FH"/>
    <property type="match status" value="1"/>
</dbReference>
<evidence type="ECO:0000256" key="4">
    <source>
        <dbReference type="ARBA" id="ARBA00023163"/>
    </source>
</evidence>
<dbReference type="Pfam" id="PF00250">
    <property type="entry name" value="Forkhead"/>
    <property type="match status" value="1"/>
</dbReference>
<dbReference type="PANTHER" id="PTHR11829">
    <property type="entry name" value="FORKHEAD BOX PROTEIN"/>
    <property type="match status" value="1"/>
</dbReference>
<dbReference type="InterPro" id="IPR047518">
    <property type="entry name" value="FH_FOXQ1"/>
</dbReference>
<feature type="region of interest" description="Disordered" evidence="8">
    <location>
        <begin position="1"/>
        <end position="72"/>
    </location>
</feature>
<dbReference type="PRINTS" id="PR00053">
    <property type="entry name" value="FORKHEAD"/>
</dbReference>
<evidence type="ECO:0000256" key="8">
    <source>
        <dbReference type="SAM" id="MobiDB-lite"/>
    </source>
</evidence>
<feature type="compositionally biased region" description="Low complexity" evidence="8">
    <location>
        <begin position="204"/>
        <end position="232"/>
    </location>
</feature>
<dbReference type="GO" id="GO:0009653">
    <property type="term" value="P:anatomical structure morphogenesis"/>
    <property type="evidence" value="ECO:0007669"/>
    <property type="project" value="TreeGrafter"/>
</dbReference>
<evidence type="ECO:0000259" key="9">
    <source>
        <dbReference type="PROSITE" id="PS50039"/>
    </source>
</evidence>
<accession>A0A8J6K3A0</accession>
<dbReference type="PROSITE" id="PS50039">
    <property type="entry name" value="FORK_HEAD_3"/>
    <property type="match status" value="1"/>
</dbReference>
<protein>
    <recommendedName>
        <fullName evidence="9">Fork-head domain-containing protein</fullName>
    </recommendedName>
</protein>
<dbReference type="InterPro" id="IPR001766">
    <property type="entry name" value="Fork_head_dom"/>
</dbReference>
<dbReference type="CDD" id="cd20034">
    <property type="entry name" value="FH_FOXQ1-like"/>
    <property type="match status" value="1"/>
</dbReference>
<proteinExistence type="predicted"/>
<keyword evidence="2" id="KW-0805">Transcription regulation</keyword>
<sequence length="394" mass="43491">MSVQVFSDPEGSLPSPLSSRGDELGSDGDFVANSPAPALDTDTGSLEEEEEVRAGGAEVPAGGTEAAKAKTYTRRPKPPYSYIALIAMAIRDSASGRLTLAEINDYLMKKFPFFRGQYTGWRNSVRHNLSLNDCFVKVLRDPSRPWGKDNYWMLNPNSEYTFADGVFRRRRKRLNRVTKCLKEQELNEHPHHPLMPSPAAHQGSAPSSSRLLMAPSSPSSSSSPSISQDTSPGTKFSSSFAIDSILSKPFHKPEEDTKSPAGRMLWPAGALLHPPPSVPSYPLLSYSPSSALPHSHPLYPLSSTGASWPLQFYRYCMPEALLLLVDPRSEGQQLSADPREDQQQSRRAPSLHPQLFQHPSSAKSFSEHLGSNEMLCTMRPPGSYHPYRPETLLT</sequence>
<evidence type="ECO:0000313" key="11">
    <source>
        <dbReference type="Proteomes" id="UP000770717"/>
    </source>
</evidence>
<dbReference type="GO" id="GO:0000978">
    <property type="term" value="F:RNA polymerase II cis-regulatory region sequence-specific DNA binding"/>
    <property type="evidence" value="ECO:0007669"/>
    <property type="project" value="TreeGrafter"/>
</dbReference>
<dbReference type="Proteomes" id="UP000770717">
    <property type="component" value="Unassembled WGS sequence"/>
</dbReference>
<feature type="region of interest" description="Disordered" evidence="8">
    <location>
        <begin position="332"/>
        <end position="367"/>
    </location>
</feature>
<dbReference type="FunFam" id="1.10.10.10:FF:000071">
    <property type="entry name" value="Forkhead box F1"/>
    <property type="match status" value="1"/>
</dbReference>
<dbReference type="InterPro" id="IPR036390">
    <property type="entry name" value="WH_DNA-bd_sf"/>
</dbReference>
<dbReference type="InterPro" id="IPR050211">
    <property type="entry name" value="FOX_domain-containing"/>
</dbReference>
<keyword evidence="5 7" id="KW-0539">Nucleus</keyword>
<feature type="region of interest" description="Disordered" evidence="8">
    <location>
        <begin position="183"/>
        <end position="235"/>
    </location>
</feature>
<dbReference type="Gene3D" id="1.10.10.10">
    <property type="entry name" value="Winged helix-like DNA-binding domain superfamily/Winged helix DNA-binding domain"/>
    <property type="match status" value="1"/>
</dbReference>
<evidence type="ECO:0000256" key="3">
    <source>
        <dbReference type="ARBA" id="ARBA00023125"/>
    </source>
</evidence>
<dbReference type="InterPro" id="IPR030456">
    <property type="entry name" value="TF_fork_head_CS_2"/>
</dbReference>
<evidence type="ECO:0000256" key="1">
    <source>
        <dbReference type="ARBA" id="ARBA00004123"/>
    </source>
</evidence>
<dbReference type="PROSITE" id="PS00658">
    <property type="entry name" value="FORK_HEAD_2"/>
    <property type="match status" value="1"/>
</dbReference>
<dbReference type="PROSITE" id="PS00657">
    <property type="entry name" value="FORK_HEAD_1"/>
    <property type="match status" value="1"/>
</dbReference>
<comment type="function">
    <text evidence="6">Probable transcription factor. Required for smooth muscle (visceral mesoderm) differentiation during gut development. Also required for normal proliferation of the lateral plate mesoderm. Acts as a downstream mediator of bmp4-signaling.</text>
</comment>
<comment type="subcellular location">
    <subcellularLocation>
        <location evidence="1 7">Nucleus</location>
    </subcellularLocation>
</comment>
<dbReference type="PANTHER" id="PTHR11829:SF206">
    <property type="entry name" value="FORKHEAD BOX PROTEIN Q1"/>
    <property type="match status" value="1"/>
</dbReference>
<dbReference type="GO" id="GO:0005634">
    <property type="term" value="C:nucleus"/>
    <property type="evidence" value="ECO:0007669"/>
    <property type="project" value="UniProtKB-SubCell"/>
</dbReference>
<feature type="domain" description="Fork-head" evidence="9">
    <location>
        <begin position="77"/>
        <end position="172"/>
    </location>
</feature>
<name>A0A8J6K3A0_ELECQ</name>
<dbReference type="GO" id="GO:0000981">
    <property type="term" value="F:DNA-binding transcription factor activity, RNA polymerase II-specific"/>
    <property type="evidence" value="ECO:0007669"/>
    <property type="project" value="TreeGrafter"/>
</dbReference>
<dbReference type="InterPro" id="IPR036388">
    <property type="entry name" value="WH-like_DNA-bd_sf"/>
</dbReference>
<dbReference type="EMBL" id="WNTK01000008">
    <property type="protein sequence ID" value="KAG9479328.1"/>
    <property type="molecule type" value="Genomic_DNA"/>
</dbReference>
<evidence type="ECO:0000256" key="2">
    <source>
        <dbReference type="ARBA" id="ARBA00023015"/>
    </source>
</evidence>
<evidence type="ECO:0000256" key="5">
    <source>
        <dbReference type="ARBA" id="ARBA00023242"/>
    </source>
</evidence>
<keyword evidence="11" id="KW-1185">Reference proteome</keyword>
<reference evidence="10" key="1">
    <citation type="thesis" date="2020" institute="ProQuest LLC" country="789 East Eisenhower Parkway, Ann Arbor, MI, USA">
        <title>Comparative Genomics and Chromosome Evolution.</title>
        <authorList>
            <person name="Mudd A.B."/>
        </authorList>
    </citation>
    <scope>NUCLEOTIDE SEQUENCE</scope>
    <source>
        <strain evidence="10">HN-11 Male</strain>
        <tissue evidence="10">Kidney and liver</tissue>
    </source>
</reference>
<keyword evidence="4" id="KW-0804">Transcription</keyword>
<evidence type="ECO:0000313" key="10">
    <source>
        <dbReference type="EMBL" id="KAG9479328.1"/>
    </source>
</evidence>
<organism evidence="10 11">
    <name type="scientific">Eleutherodactylus coqui</name>
    <name type="common">Puerto Rican coqui</name>
    <dbReference type="NCBI Taxonomy" id="57060"/>
    <lineage>
        <taxon>Eukaryota</taxon>
        <taxon>Metazoa</taxon>
        <taxon>Chordata</taxon>
        <taxon>Craniata</taxon>
        <taxon>Vertebrata</taxon>
        <taxon>Euteleostomi</taxon>
        <taxon>Amphibia</taxon>
        <taxon>Batrachia</taxon>
        <taxon>Anura</taxon>
        <taxon>Neobatrachia</taxon>
        <taxon>Hyloidea</taxon>
        <taxon>Eleutherodactylidae</taxon>
        <taxon>Eleutherodactylinae</taxon>
        <taxon>Eleutherodactylus</taxon>
        <taxon>Eleutherodactylus</taxon>
    </lineage>
</organism>
<feature type="DNA-binding region" description="Fork-head" evidence="7">
    <location>
        <begin position="77"/>
        <end position="172"/>
    </location>
</feature>